<dbReference type="GO" id="GO:0006424">
    <property type="term" value="P:glutamyl-tRNA aminoacylation"/>
    <property type="evidence" value="ECO:0007669"/>
    <property type="project" value="InterPro"/>
</dbReference>
<dbReference type="GO" id="GO:0000049">
    <property type="term" value="F:tRNA binding"/>
    <property type="evidence" value="ECO:0007669"/>
    <property type="project" value="InterPro"/>
</dbReference>
<evidence type="ECO:0000259" key="13">
    <source>
        <dbReference type="Pfam" id="PF19269"/>
    </source>
</evidence>
<dbReference type="PRINTS" id="PR00987">
    <property type="entry name" value="TRNASYNTHGLU"/>
</dbReference>
<keyword evidence="5 11" id="KW-0547">Nucleotide-binding</keyword>
<evidence type="ECO:0000256" key="7">
    <source>
        <dbReference type="ARBA" id="ARBA00022917"/>
    </source>
</evidence>
<evidence type="ECO:0000259" key="12">
    <source>
        <dbReference type="Pfam" id="PF00749"/>
    </source>
</evidence>
<dbReference type="EMBL" id="JAFJYH010000145">
    <property type="protein sequence ID" value="KAG4417785.1"/>
    <property type="molecule type" value="Genomic_DNA"/>
</dbReference>
<gene>
    <name evidence="14" type="ORF">IFR04_009073</name>
</gene>
<dbReference type="InterPro" id="IPR014729">
    <property type="entry name" value="Rossmann-like_a/b/a_fold"/>
</dbReference>
<keyword evidence="4 11" id="KW-0436">Ligase</keyword>
<name>A0A8H7TER5_9HELO</name>
<dbReference type="EC" id="6.1.1.17" evidence="3"/>
<dbReference type="FunFam" id="3.40.50.620:FF:000045">
    <property type="entry name" value="Glutamate--tRNA ligase, mitochondrial"/>
    <property type="match status" value="1"/>
</dbReference>
<dbReference type="Pfam" id="PF19269">
    <property type="entry name" value="Anticodon_2"/>
    <property type="match status" value="1"/>
</dbReference>
<keyword evidence="15" id="KW-1185">Reference proteome</keyword>
<dbReference type="HAMAP" id="MF_00022">
    <property type="entry name" value="Glu_tRNA_synth_type1"/>
    <property type="match status" value="1"/>
</dbReference>
<accession>A0A8H7TER5</accession>
<dbReference type="PANTHER" id="PTHR43311">
    <property type="entry name" value="GLUTAMATE--TRNA LIGASE"/>
    <property type="match status" value="1"/>
</dbReference>
<feature type="domain" description="Aminoacyl-tRNA synthetase class I anticodon-binding" evidence="13">
    <location>
        <begin position="596"/>
        <end position="628"/>
    </location>
</feature>
<dbReference type="InterPro" id="IPR004527">
    <property type="entry name" value="Glu-tRNA-ligase_bac/mito"/>
</dbReference>
<keyword evidence="7 11" id="KW-0648">Protein biosynthesis</keyword>
<evidence type="ECO:0000256" key="11">
    <source>
        <dbReference type="RuleBase" id="RU363037"/>
    </source>
</evidence>
<dbReference type="OrthoDB" id="428822at2759"/>
<dbReference type="InterPro" id="IPR000924">
    <property type="entry name" value="Glu/Gln-tRNA-synth"/>
</dbReference>
<evidence type="ECO:0000256" key="9">
    <source>
        <dbReference type="ARBA" id="ARBA00030865"/>
    </source>
</evidence>
<evidence type="ECO:0000256" key="2">
    <source>
        <dbReference type="ARBA" id="ARBA00007894"/>
    </source>
</evidence>
<dbReference type="GO" id="GO:0005524">
    <property type="term" value="F:ATP binding"/>
    <property type="evidence" value="ECO:0007669"/>
    <property type="project" value="UniProtKB-KW"/>
</dbReference>
<dbReference type="Pfam" id="PF00749">
    <property type="entry name" value="tRNA-synt_1c"/>
    <property type="match status" value="1"/>
</dbReference>
<dbReference type="GO" id="GO:0008270">
    <property type="term" value="F:zinc ion binding"/>
    <property type="evidence" value="ECO:0007669"/>
    <property type="project" value="InterPro"/>
</dbReference>
<dbReference type="InterPro" id="IPR020058">
    <property type="entry name" value="Glu/Gln-tRNA-synth_Ib_cat-dom"/>
</dbReference>
<dbReference type="PANTHER" id="PTHR43311:SF2">
    <property type="entry name" value="GLUTAMATE--TRNA LIGASE, MITOCHONDRIAL-RELATED"/>
    <property type="match status" value="1"/>
</dbReference>
<keyword evidence="8 11" id="KW-0030">Aminoacyl-tRNA synthetase</keyword>
<dbReference type="InterPro" id="IPR049940">
    <property type="entry name" value="GluQ/Sye"/>
</dbReference>
<dbReference type="InterPro" id="IPR008925">
    <property type="entry name" value="aa_tRNA-synth_I_cd-bd_sf"/>
</dbReference>
<dbReference type="InterPro" id="IPR020751">
    <property type="entry name" value="aa-tRNA-synth_I_codon-bd_sub2"/>
</dbReference>
<reference evidence="14" key="1">
    <citation type="submission" date="2021-02" db="EMBL/GenBank/DDBJ databases">
        <title>Genome sequence Cadophora malorum strain M34.</title>
        <authorList>
            <person name="Stefanovic E."/>
            <person name="Vu D."/>
            <person name="Scully C."/>
            <person name="Dijksterhuis J."/>
            <person name="Roader J."/>
            <person name="Houbraken J."/>
        </authorList>
    </citation>
    <scope>NUCLEOTIDE SEQUENCE</scope>
    <source>
        <strain evidence="14">M34</strain>
    </source>
</reference>
<dbReference type="NCBIfam" id="TIGR00464">
    <property type="entry name" value="gltX_bact"/>
    <property type="match status" value="1"/>
</dbReference>
<organism evidence="14 15">
    <name type="scientific">Cadophora malorum</name>
    <dbReference type="NCBI Taxonomy" id="108018"/>
    <lineage>
        <taxon>Eukaryota</taxon>
        <taxon>Fungi</taxon>
        <taxon>Dikarya</taxon>
        <taxon>Ascomycota</taxon>
        <taxon>Pezizomycotina</taxon>
        <taxon>Leotiomycetes</taxon>
        <taxon>Helotiales</taxon>
        <taxon>Ploettnerulaceae</taxon>
        <taxon>Cadophora</taxon>
    </lineage>
</organism>
<dbReference type="InterPro" id="IPR033910">
    <property type="entry name" value="GluRS_core"/>
</dbReference>
<evidence type="ECO:0000256" key="10">
    <source>
        <dbReference type="ARBA" id="ARBA00072917"/>
    </source>
</evidence>
<evidence type="ECO:0000256" key="5">
    <source>
        <dbReference type="ARBA" id="ARBA00022741"/>
    </source>
</evidence>
<proteinExistence type="inferred from homology"/>
<comment type="similarity">
    <text evidence="2">Belongs to the class-I aminoacyl-tRNA synthetase family. Glutamate--tRNA ligase type 1 subfamily.</text>
</comment>
<dbReference type="AlphaFoldDB" id="A0A8H7TER5"/>
<protein>
    <recommendedName>
        <fullName evidence="10">Glutamate--tRNA ligase, mitochondrial</fullName>
        <ecNumber evidence="3">6.1.1.17</ecNumber>
    </recommendedName>
    <alternativeName>
        <fullName evidence="9">Glutamyl-tRNA synthetase</fullName>
    </alternativeName>
</protein>
<dbReference type="GO" id="GO:0004818">
    <property type="term" value="F:glutamate-tRNA ligase activity"/>
    <property type="evidence" value="ECO:0007669"/>
    <property type="project" value="UniProtKB-EC"/>
</dbReference>
<evidence type="ECO:0000313" key="15">
    <source>
        <dbReference type="Proteomes" id="UP000664132"/>
    </source>
</evidence>
<feature type="domain" description="Glutamyl/glutaminyl-tRNA synthetase class Ib catalytic" evidence="12">
    <location>
        <begin position="81"/>
        <end position="395"/>
    </location>
</feature>
<evidence type="ECO:0000256" key="1">
    <source>
        <dbReference type="ARBA" id="ARBA00004173"/>
    </source>
</evidence>
<dbReference type="SUPFAM" id="SSF52374">
    <property type="entry name" value="Nucleotidylyl transferase"/>
    <property type="match status" value="1"/>
</dbReference>
<evidence type="ECO:0000256" key="4">
    <source>
        <dbReference type="ARBA" id="ARBA00022598"/>
    </source>
</evidence>
<sequence length="654" mass="73958">MLCKARDRIGLDSYTSNELESSRIVLKLIEVMQLLFSSTRRIPKFRWICQSCRGFAQEAKPREYTSLSTASQALRNGGPARTRFAPSPTGYLHLGSLRTALFNYLVAKATGGQFLLRIEDTDQKRTIPDAEARLFEDLEWAGIEWDEGPKIGGPFGPYKQSQRTALYREHAEKLLESGNAYRCFCTPDRLFNLAQHRAKLGLPPDYDRACTHVPKDESDDRASKGESHVVRLKVPDRYPVYNDLVYGLVRQRGDFTSIPRSQGKGLGAFGSFDDPILLKSDGFPTYHLANVVDDHLMEITHVIRGSEWMSSTPKHLAMYQAFGWKPPAFAHVGLLLDKNKQKLSKRTGSIDVASFRELGIFPETLTNFVALLGWSHNVGRDVMSMEDLIRNASMKYTRGDSIVGFEKLDFLQKRHAARYASMPEESDNPLHSLRYLAARPIVTLLDERLAQQDLPVYASYPEGEAREDFITSILKVDAQNYTNPTDFIQRNIHFFIAPTLSEISVSVPTFKLHKVPTGIPYVPAPETMVLFHGLLEIQDENWRSDVLRERIAWITEQGAGLSLTALSEERGADESWRTQELERVVLKAWAKLVHGYLRWAVAAGKPGPDGAEMMNILGREETVKRLKLAEKVMSKELAKREKIKGDELEAANWV</sequence>
<dbReference type="GO" id="GO:0005739">
    <property type="term" value="C:mitochondrion"/>
    <property type="evidence" value="ECO:0007669"/>
    <property type="project" value="UniProtKB-SubCell"/>
</dbReference>
<dbReference type="SUPFAM" id="SSF48163">
    <property type="entry name" value="An anticodon-binding domain of class I aminoacyl-tRNA synthetases"/>
    <property type="match status" value="1"/>
</dbReference>
<dbReference type="Proteomes" id="UP000664132">
    <property type="component" value="Unassembled WGS sequence"/>
</dbReference>
<evidence type="ECO:0000256" key="8">
    <source>
        <dbReference type="ARBA" id="ARBA00023146"/>
    </source>
</evidence>
<comment type="subcellular location">
    <subcellularLocation>
        <location evidence="1">Mitochondrion</location>
    </subcellularLocation>
</comment>
<dbReference type="Gene3D" id="3.40.50.620">
    <property type="entry name" value="HUPs"/>
    <property type="match status" value="1"/>
</dbReference>
<dbReference type="InterPro" id="IPR045462">
    <property type="entry name" value="aa-tRNA-synth_I_cd-bd"/>
</dbReference>
<comment type="caution">
    <text evidence="14">The sequence shown here is derived from an EMBL/GenBank/DDBJ whole genome shotgun (WGS) entry which is preliminary data.</text>
</comment>
<evidence type="ECO:0000256" key="6">
    <source>
        <dbReference type="ARBA" id="ARBA00022840"/>
    </source>
</evidence>
<dbReference type="Gene3D" id="1.10.10.350">
    <property type="match status" value="1"/>
</dbReference>
<keyword evidence="6 11" id="KW-0067">ATP-binding</keyword>
<evidence type="ECO:0000256" key="3">
    <source>
        <dbReference type="ARBA" id="ARBA00012835"/>
    </source>
</evidence>
<evidence type="ECO:0000313" key="14">
    <source>
        <dbReference type="EMBL" id="KAG4417785.1"/>
    </source>
</evidence>
<dbReference type="CDD" id="cd00808">
    <property type="entry name" value="GluRS_core"/>
    <property type="match status" value="1"/>
</dbReference>